<gene>
    <name evidence="4" type="ORF">PISMIDRAFT_232203</name>
</gene>
<organism evidence="4 5">
    <name type="scientific">Pisolithus microcarpus 441</name>
    <dbReference type="NCBI Taxonomy" id="765257"/>
    <lineage>
        <taxon>Eukaryota</taxon>
        <taxon>Fungi</taxon>
        <taxon>Dikarya</taxon>
        <taxon>Basidiomycota</taxon>
        <taxon>Agaricomycotina</taxon>
        <taxon>Agaricomycetes</taxon>
        <taxon>Agaricomycetidae</taxon>
        <taxon>Boletales</taxon>
        <taxon>Sclerodermatineae</taxon>
        <taxon>Pisolithaceae</taxon>
        <taxon>Pisolithus</taxon>
    </lineage>
</organism>
<proteinExistence type="predicted"/>
<dbReference type="HOGENOM" id="CLU_1797218_0_0_1"/>
<keyword evidence="1" id="KW-0862">Zinc</keyword>
<dbReference type="OrthoDB" id="2801388at2759"/>
<protein>
    <recommendedName>
        <fullName evidence="3">CCHC-type domain-containing protein</fullName>
    </recommendedName>
</protein>
<name>A0A0C9ZBF9_9AGAM</name>
<keyword evidence="5" id="KW-1185">Reference proteome</keyword>
<dbReference type="InterPro" id="IPR001878">
    <property type="entry name" value="Znf_CCHC"/>
</dbReference>
<sequence>MSKPAPASFESHSRASRGLFPLRDSAGSSEPSPGLREASRHRVQPRRYTFCFFCGRDGHIRARCEVCSSYLAAGKCRIVRGRVVLPTGEEIPREALGHTLQARLDFWAFARGPDRLAAQVPSPPSSSEPTRPLVLSRVNSETSQ</sequence>
<evidence type="ECO:0000256" key="2">
    <source>
        <dbReference type="SAM" id="MobiDB-lite"/>
    </source>
</evidence>
<evidence type="ECO:0000313" key="4">
    <source>
        <dbReference type="EMBL" id="KIK17258.1"/>
    </source>
</evidence>
<evidence type="ECO:0000313" key="5">
    <source>
        <dbReference type="Proteomes" id="UP000054018"/>
    </source>
</evidence>
<keyword evidence="1" id="KW-0479">Metal-binding</keyword>
<evidence type="ECO:0000256" key="1">
    <source>
        <dbReference type="PROSITE-ProRule" id="PRU00047"/>
    </source>
</evidence>
<dbReference type="GO" id="GO:0008270">
    <property type="term" value="F:zinc ion binding"/>
    <property type="evidence" value="ECO:0007669"/>
    <property type="project" value="UniProtKB-KW"/>
</dbReference>
<dbReference type="PROSITE" id="PS50158">
    <property type="entry name" value="ZF_CCHC"/>
    <property type="match status" value="1"/>
</dbReference>
<dbReference type="EMBL" id="KN833834">
    <property type="protein sequence ID" value="KIK17258.1"/>
    <property type="molecule type" value="Genomic_DNA"/>
</dbReference>
<feature type="region of interest" description="Disordered" evidence="2">
    <location>
        <begin position="1"/>
        <end position="40"/>
    </location>
</feature>
<evidence type="ECO:0000259" key="3">
    <source>
        <dbReference type="PROSITE" id="PS50158"/>
    </source>
</evidence>
<keyword evidence="1" id="KW-0863">Zinc-finger</keyword>
<dbReference type="GO" id="GO:0003676">
    <property type="term" value="F:nucleic acid binding"/>
    <property type="evidence" value="ECO:0007669"/>
    <property type="project" value="InterPro"/>
</dbReference>
<feature type="region of interest" description="Disordered" evidence="2">
    <location>
        <begin position="117"/>
        <end position="144"/>
    </location>
</feature>
<dbReference type="AlphaFoldDB" id="A0A0C9ZBF9"/>
<accession>A0A0C9ZBF9</accession>
<reference evidence="4 5" key="1">
    <citation type="submission" date="2014-04" db="EMBL/GenBank/DDBJ databases">
        <authorList>
            <consortium name="DOE Joint Genome Institute"/>
            <person name="Kuo A."/>
            <person name="Kohler A."/>
            <person name="Costa M.D."/>
            <person name="Nagy L.G."/>
            <person name="Floudas D."/>
            <person name="Copeland A."/>
            <person name="Barry K.W."/>
            <person name="Cichocki N."/>
            <person name="Veneault-Fourrey C."/>
            <person name="LaButti K."/>
            <person name="Lindquist E.A."/>
            <person name="Lipzen A."/>
            <person name="Lundell T."/>
            <person name="Morin E."/>
            <person name="Murat C."/>
            <person name="Sun H."/>
            <person name="Tunlid A."/>
            <person name="Henrissat B."/>
            <person name="Grigoriev I.V."/>
            <person name="Hibbett D.S."/>
            <person name="Martin F."/>
            <person name="Nordberg H.P."/>
            <person name="Cantor M.N."/>
            <person name="Hua S.X."/>
        </authorList>
    </citation>
    <scope>NUCLEOTIDE SEQUENCE [LARGE SCALE GENOMIC DNA]</scope>
    <source>
        <strain evidence="4 5">441</strain>
    </source>
</reference>
<dbReference type="STRING" id="765257.A0A0C9ZBF9"/>
<feature type="domain" description="CCHC-type" evidence="3">
    <location>
        <begin position="51"/>
        <end position="64"/>
    </location>
</feature>
<reference evidence="5" key="2">
    <citation type="submission" date="2015-01" db="EMBL/GenBank/DDBJ databases">
        <title>Evolutionary Origins and Diversification of the Mycorrhizal Mutualists.</title>
        <authorList>
            <consortium name="DOE Joint Genome Institute"/>
            <consortium name="Mycorrhizal Genomics Consortium"/>
            <person name="Kohler A."/>
            <person name="Kuo A."/>
            <person name="Nagy L.G."/>
            <person name="Floudas D."/>
            <person name="Copeland A."/>
            <person name="Barry K.W."/>
            <person name="Cichocki N."/>
            <person name="Veneault-Fourrey C."/>
            <person name="LaButti K."/>
            <person name="Lindquist E.A."/>
            <person name="Lipzen A."/>
            <person name="Lundell T."/>
            <person name="Morin E."/>
            <person name="Murat C."/>
            <person name="Riley R."/>
            <person name="Ohm R."/>
            <person name="Sun H."/>
            <person name="Tunlid A."/>
            <person name="Henrissat B."/>
            <person name="Grigoriev I.V."/>
            <person name="Hibbett D.S."/>
            <person name="Martin F."/>
        </authorList>
    </citation>
    <scope>NUCLEOTIDE SEQUENCE [LARGE SCALE GENOMIC DNA]</scope>
    <source>
        <strain evidence="5">441</strain>
    </source>
</reference>
<dbReference type="Proteomes" id="UP000054018">
    <property type="component" value="Unassembled WGS sequence"/>
</dbReference>